<keyword evidence="3" id="KW-0645">Protease</keyword>
<dbReference type="RefSeq" id="WP_003081628.1">
    <property type="nucleotide sequence ID" value="NZ_AEUW02000001.1"/>
</dbReference>
<organism evidence="5 6">
    <name type="scientific">Streptococcus macacae NCTC 11558</name>
    <dbReference type="NCBI Taxonomy" id="764298"/>
    <lineage>
        <taxon>Bacteria</taxon>
        <taxon>Bacillati</taxon>
        <taxon>Bacillota</taxon>
        <taxon>Bacilli</taxon>
        <taxon>Lactobacillales</taxon>
        <taxon>Streptococcaceae</taxon>
        <taxon>Streptococcus</taxon>
    </lineage>
</organism>
<dbReference type="InterPro" id="IPR019533">
    <property type="entry name" value="Peptidase_S26"/>
</dbReference>
<keyword evidence="6" id="KW-1185">Reference proteome</keyword>
<feature type="domain" description="Peptidase S26" evidence="4">
    <location>
        <begin position="10"/>
        <end position="174"/>
    </location>
</feature>
<reference evidence="5 6" key="1">
    <citation type="journal article" date="2014" name="Int. J. Syst. Evol. Microbiol.">
        <title>Phylogenomics and the dynamic genome evolution of the genus Streptococcus.</title>
        <authorList>
            <consortium name="The Broad Institute Genome Sequencing Platform"/>
            <person name="Richards V.P."/>
            <person name="Palmer S.R."/>
            <person name="Pavinski Bitar P.D."/>
            <person name="Qin X."/>
            <person name="Weinstock G.M."/>
            <person name="Highlander S.K."/>
            <person name="Town C.D."/>
            <person name="Burne R.A."/>
            <person name="Stanhope M.J."/>
        </authorList>
    </citation>
    <scope>NUCLEOTIDE SEQUENCE [LARGE SCALE GENOMIC DNA]</scope>
    <source>
        <strain evidence="5 6">NCTC 11558</strain>
    </source>
</reference>
<keyword evidence="3" id="KW-0812">Transmembrane</keyword>
<dbReference type="Pfam" id="PF10502">
    <property type="entry name" value="Peptidase_S26"/>
    <property type="match status" value="1"/>
</dbReference>
<keyword evidence="3 5" id="KW-0378">Hydrolase</keyword>
<comment type="catalytic activity">
    <reaction evidence="3">
        <text>Cleavage of hydrophobic, N-terminal signal or leader sequences from secreted and periplasmic proteins.</text>
        <dbReference type="EC" id="3.4.21.89"/>
    </reaction>
</comment>
<dbReference type="PRINTS" id="PR00727">
    <property type="entry name" value="LEADERPTASE"/>
</dbReference>
<dbReference type="OrthoDB" id="9802919at2"/>
<evidence type="ECO:0000313" key="5">
    <source>
        <dbReference type="EMBL" id="EHJ52961.1"/>
    </source>
</evidence>
<evidence type="ECO:0000259" key="4">
    <source>
        <dbReference type="Pfam" id="PF10502"/>
    </source>
</evidence>
<name>G5JVJ2_9STRE</name>
<dbReference type="STRING" id="764298.STRMA_0767"/>
<dbReference type="EMBL" id="AEUW02000001">
    <property type="protein sequence ID" value="EHJ52961.1"/>
    <property type="molecule type" value="Genomic_DNA"/>
</dbReference>
<dbReference type="PANTHER" id="PTHR43390:SF1">
    <property type="entry name" value="CHLOROPLAST PROCESSING PEPTIDASE"/>
    <property type="match status" value="1"/>
</dbReference>
<keyword evidence="3" id="KW-1133">Transmembrane helix</keyword>
<dbReference type="AlphaFoldDB" id="G5JVJ2"/>
<dbReference type="NCBIfam" id="TIGR02227">
    <property type="entry name" value="sigpep_I_bact"/>
    <property type="match status" value="1"/>
</dbReference>
<evidence type="ECO:0000256" key="2">
    <source>
        <dbReference type="ARBA" id="ARBA00009370"/>
    </source>
</evidence>
<protein>
    <recommendedName>
        <fullName evidence="3">Signal peptidase I</fullName>
        <ecNumber evidence="3">3.4.21.89</ecNumber>
    </recommendedName>
</protein>
<evidence type="ECO:0000256" key="1">
    <source>
        <dbReference type="ARBA" id="ARBA00004401"/>
    </source>
</evidence>
<dbReference type="InterPro" id="IPR000223">
    <property type="entry name" value="Pept_S26A_signal_pept_1"/>
</dbReference>
<proteinExistence type="inferred from homology"/>
<comment type="caution">
    <text evidence="5">The sequence shown here is derived from an EMBL/GenBank/DDBJ whole genome shotgun (WGS) entry which is preliminary data.</text>
</comment>
<dbReference type="SUPFAM" id="SSF51306">
    <property type="entry name" value="LexA/Signal peptidase"/>
    <property type="match status" value="1"/>
</dbReference>
<sequence>MVKRDFIRDILLVILVILVLLLLRIFVFSTYRVTQADANSYLKKGDLITFTRTSKPDYKEFVVYEAKGHTHIGRIIGDPHDSITYMDDIFYRNKKIASQSYINPLKKKFHIKNHKNQNPFTADFTVSSIRKSKSNKIPKGSYLILNDQRSNKQDSRTFGLIKRSQIKGVVTFRVLPLGHFGFVKTE</sequence>
<dbReference type="GO" id="GO:0004252">
    <property type="term" value="F:serine-type endopeptidase activity"/>
    <property type="evidence" value="ECO:0007669"/>
    <property type="project" value="InterPro"/>
</dbReference>
<evidence type="ECO:0000256" key="3">
    <source>
        <dbReference type="RuleBase" id="RU362042"/>
    </source>
</evidence>
<dbReference type="EC" id="3.4.21.89" evidence="3"/>
<dbReference type="Gene3D" id="2.10.109.10">
    <property type="entry name" value="Umud Fragment, subunit A"/>
    <property type="match status" value="1"/>
</dbReference>
<keyword evidence="3" id="KW-0472">Membrane</keyword>
<comment type="subcellular location">
    <subcellularLocation>
        <location evidence="1">Cell membrane</location>
        <topology evidence="1">Single-pass type II membrane protein</topology>
    </subcellularLocation>
    <subcellularLocation>
        <location evidence="3">Membrane</location>
        <topology evidence="3">Single-pass type II membrane protein</topology>
    </subcellularLocation>
</comment>
<dbReference type="eggNOG" id="COG0681">
    <property type="taxonomic scope" value="Bacteria"/>
</dbReference>
<accession>G5JVJ2</accession>
<dbReference type="InterPro" id="IPR036286">
    <property type="entry name" value="LexA/Signal_pep-like_sf"/>
</dbReference>
<dbReference type="GO" id="GO:0006465">
    <property type="term" value="P:signal peptide processing"/>
    <property type="evidence" value="ECO:0007669"/>
    <property type="project" value="InterPro"/>
</dbReference>
<dbReference type="PANTHER" id="PTHR43390">
    <property type="entry name" value="SIGNAL PEPTIDASE I"/>
    <property type="match status" value="1"/>
</dbReference>
<gene>
    <name evidence="5" type="primary">lepB_1</name>
    <name evidence="5" type="ORF">STRMA_0767</name>
</gene>
<dbReference type="Proteomes" id="UP000003573">
    <property type="component" value="Unassembled WGS sequence"/>
</dbReference>
<comment type="similarity">
    <text evidence="2 3">Belongs to the peptidase S26 family.</text>
</comment>
<feature type="transmembrane region" description="Helical" evidence="3">
    <location>
        <begin position="12"/>
        <end position="31"/>
    </location>
</feature>
<evidence type="ECO:0000313" key="6">
    <source>
        <dbReference type="Proteomes" id="UP000003573"/>
    </source>
</evidence>
<dbReference type="GO" id="GO:0005886">
    <property type="term" value="C:plasma membrane"/>
    <property type="evidence" value="ECO:0007669"/>
    <property type="project" value="UniProtKB-SubCell"/>
</dbReference>
<dbReference type="GO" id="GO:0009003">
    <property type="term" value="F:signal peptidase activity"/>
    <property type="evidence" value="ECO:0007669"/>
    <property type="project" value="UniProtKB-EC"/>
</dbReference>